<evidence type="ECO:0000313" key="2">
    <source>
        <dbReference type="Proteomes" id="UP000465112"/>
    </source>
</evidence>
<reference evidence="1 2" key="1">
    <citation type="submission" date="2019-06" db="EMBL/GenBank/DDBJ databases">
        <title>A chromosome-scale genome assembly of the European perch, Perca fluviatilis.</title>
        <authorList>
            <person name="Roques C."/>
            <person name="Zahm M."/>
            <person name="Cabau C."/>
            <person name="Klopp C."/>
            <person name="Bouchez O."/>
            <person name="Donnadieu C."/>
            <person name="Kuhl H."/>
            <person name="Gislard M."/>
            <person name="Guendouz S."/>
            <person name="Journot L."/>
            <person name="Haffray P."/>
            <person name="Bestin A."/>
            <person name="Morvezen R."/>
            <person name="Feron R."/>
            <person name="Wen M."/>
            <person name="Jouanno E."/>
            <person name="Herpin A."/>
            <person name="Schartl M."/>
            <person name="Postlethwait J."/>
            <person name="Schaerlinger B."/>
            <person name="Chardard D."/>
            <person name="Lecocq T."/>
            <person name="Poncet C."/>
            <person name="Jaffrelo L."/>
            <person name="Lampietro C."/>
            <person name="Guiguen Y."/>
        </authorList>
    </citation>
    <scope>NUCLEOTIDE SEQUENCE [LARGE SCALE GENOMIC DNA]</scope>
    <source>
        <tissue evidence="1">Blood</tissue>
    </source>
</reference>
<evidence type="ECO:0000313" key="1">
    <source>
        <dbReference type="EMBL" id="KAF1379419.1"/>
    </source>
</evidence>
<comment type="caution">
    <text evidence="1">The sequence shown here is derived from an EMBL/GenBank/DDBJ whole genome shotgun (WGS) entry which is preliminary data.</text>
</comment>
<gene>
    <name evidence="1" type="ORF">PFLUV_G00175860</name>
</gene>
<organism evidence="1 2">
    <name type="scientific">Perca fluviatilis</name>
    <name type="common">European perch</name>
    <dbReference type="NCBI Taxonomy" id="8168"/>
    <lineage>
        <taxon>Eukaryota</taxon>
        <taxon>Metazoa</taxon>
        <taxon>Chordata</taxon>
        <taxon>Craniata</taxon>
        <taxon>Vertebrata</taxon>
        <taxon>Euteleostomi</taxon>
        <taxon>Actinopterygii</taxon>
        <taxon>Neopterygii</taxon>
        <taxon>Teleostei</taxon>
        <taxon>Neoteleostei</taxon>
        <taxon>Acanthomorphata</taxon>
        <taxon>Eupercaria</taxon>
        <taxon>Perciformes</taxon>
        <taxon>Percoidei</taxon>
        <taxon>Percidae</taxon>
        <taxon>Percinae</taxon>
        <taxon>Perca</taxon>
    </lineage>
</organism>
<sequence length="70" mass="7678">MLSLSRSLDAATSTRLRIPGRSCQENSKEARDALVRVGNCFRENTDLPQDRSSTAYIFLCVAITAVQGLC</sequence>
<name>A0A6A5EM13_PERFL</name>
<dbReference type="Proteomes" id="UP000465112">
    <property type="component" value="Chromosome 15"/>
</dbReference>
<accession>A0A6A5EM13</accession>
<dbReference type="EMBL" id="VHII01000015">
    <property type="protein sequence ID" value="KAF1379419.1"/>
    <property type="molecule type" value="Genomic_DNA"/>
</dbReference>
<protein>
    <submittedName>
        <fullName evidence="1">Uncharacterized protein</fullName>
    </submittedName>
</protein>
<dbReference type="AlphaFoldDB" id="A0A6A5EM13"/>
<proteinExistence type="predicted"/>
<keyword evidence="2" id="KW-1185">Reference proteome</keyword>